<dbReference type="Proteomes" id="UP001333110">
    <property type="component" value="Unassembled WGS sequence"/>
</dbReference>
<dbReference type="EMBL" id="JAUNZN010000009">
    <property type="protein sequence ID" value="KAK4817049.1"/>
    <property type="molecule type" value="Genomic_DNA"/>
</dbReference>
<evidence type="ECO:0000256" key="1">
    <source>
        <dbReference type="SAM" id="MobiDB-lite"/>
    </source>
</evidence>
<proteinExistence type="predicted"/>
<accession>A0AAN7N027</accession>
<gene>
    <name evidence="2" type="ORF">QYF61_026357</name>
</gene>
<name>A0AAN7N027_MYCAM</name>
<dbReference type="AlphaFoldDB" id="A0AAN7N027"/>
<evidence type="ECO:0000313" key="3">
    <source>
        <dbReference type="Proteomes" id="UP001333110"/>
    </source>
</evidence>
<comment type="caution">
    <text evidence="2">The sequence shown here is derived from an EMBL/GenBank/DDBJ whole genome shotgun (WGS) entry which is preliminary data.</text>
</comment>
<keyword evidence="3" id="KW-1185">Reference proteome</keyword>
<evidence type="ECO:0000313" key="2">
    <source>
        <dbReference type="EMBL" id="KAK4817049.1"/>
    </source>
</evidence>
<organism evidence="2 3">
    <name type="scientific">Mycteria americana</name>
    <name type="common">Wood stork</name>
    <dbReference type="NCBI Taxonomy" id="33587"/>
    <lineage>
        <taxon>Eukaryota</taxon>
        <taxon>Metazoa</taxon>
        <taxon>Chordata</taxon>
        <taxon>Craniata</taxon>
        <taxon>Vertebrata</taxon>
        <taxon>Euteleostomi</taxon>
        <taxon>Archelosauria</taxon>
        <taxon>Archosauria</taxon>
        <taxon>Dinosauria</taxon>
        <taxon>Saurischia</taxon>
        <taxon>Theropoda</taxon>
        <taxon>Coelurosauria</taxon>
        <taxon>Aves</taxon>
        <taxon>Neognathae</taxon>
        <taxon>Neoaves</taxon>
        <taxon>Aequornithes</taxon>
        <taxon>Ciconiiformes</taxon>
        <taxon>Ciconiidae</taxon>
        <taxon>Mycteria</taxon>
    </lineage>
</organism>
<feature type="region of interest" description="Disordered" evidence="1">
    <location>
        <begin position="1"/>
        <end position="51"/>
    </location>
</feature>
<sequence>MHQAVPSVQKYTSPGDIAALKASPMGSPALKGETRGRSPEGEVFQPSDHFCGPPPDPLQQLHVLLVLRAPELDAVLQVGSHHSRVEGQNHLLQPAGPTSFDAAQGTVGFLGCERTLLAHVQLFIHQYPQVLLRRAALNPFVPQPVLIPEVALTQVQDLALGLVEPHEVHIGPLLELVQVPLDGIPSFWCVNCTIQLGVICKLAEGALNPTVCVIDEDINQYWSQYRPLRDTTHH</sequence>
<reference evidence="2 3" key="1">
    <citation type="journal article" date="2023" name="J. Hered.">
        <title>Chromosome-level genome of the wood stork (Mycteria americana) provides insight into avian chromosome evolution.</title>
        <authorList>
            <person name="Flamio R. Jr."/>
            <person name="Ramstad K.M."/>
        </authorList>
    </citation>
    <scope>NUCLEOTIDE SEQUENCE [LARGE SCALE GENOMIC DNA]</scope>
    <source>
        <strain evidence="2">JAX WOST 10</strain>
    </source>
</reference>
<protein>
    <submittedName>
        <fullName evidence="2">Uncharacterized protein</fullName>
    </submittedName>
</protein>